<reference evidence="3" key="2">
    <citation type="submission" date="2015-08" db="EMBL/GenBank/DDBJ databases">
        <authorList>
            <person name="Babu N.S."/>
            <person name="Beckwith C.J."/>
            <person name="Beseler K.G."/>
            <person name="Brison A."/>
            <person name="Carone J.V."/>
            <person name="Caskin T.P."/>
            <person name="Diamond M."/>
            <person name="Durham M.E."/>
            <person name="Foxe J.M."/>
            <person name="Go M."/>
            <person name="Henderson B.A."/>
            <person name="Jones I.B."/>
            <person name="McGettigan J.A."/>
            <person name="Micheletti S.J."/>
            <person name="Nasrallah M.E."/>
            <person name="Ortiz D."/>
            <person name="Piller C.R."/>
            <person name="Privatt S.R."/>
            <person name="Schneider S.L."/>
            <person name="Sharp S."/>
            <person name="Smith T.C."/>
            <person name="Stanton J.D."/>
            <person name="Ullery H.E."/>
            <person name="Wilson R.J."/>
            <person name="Serrano M.G."/>
            <person name="Buck G."/>
            <person name="Lee V."/>
            <person name="Wang Y."/>
            <person name="Carvalho R."/>
            <person name="Voegtly L."/>
            <person name="Shi R."/>
            <person name="Duckworth R."/>
            <person name="Johnson A."/>
            <person name="Loviza R."/>
            <person name="Walstead R."/>
            <person name="Shah Z."/>
            <person name="Kiflezghi M."/>
            <person name="Wade K."/>
            <person name="Ball S.L."/>
            <person name="Bradley K.W."/>
            <person name="Asai D.J."/>
            <person name="Bowman C.A."/>
            <person name="Russell D.A."/>
            <person name="Pope W.H."/>
            <person name="Jacobs-Sera D."/>
            <person name="Hendrix R.W."/>
            <person name="Hatfull G.F."/>
        </authorList>
    </citation>
    <scope>NUCLEOTIDE SEQUENCE [LARGE SCALE GENOMIC DNA]</scope>
</reference>
<dbReference type="GO" id="GO:0003676">
    <property type="term" value="F:nucleic acid binding"/>
    <property type="evidence" value="ECO:0007669"/>
    <property type="project" value="InterPro"/>
</dbReference>
<dbReference type="VEuPathDB" id="CryptoDB:ChTU502y2012_305g0250"/>
<protein>
    <submittedName>
        <fullName evidence="4">G-patch domain containing protein</fullName>
    </submittedName>
</protein>
<dbReference type="VEuPathDB" id="CryptoDB:Chro.10210"/>
<dbReference type="Proteomes" id="UP000199752">
    <property type="component" value="Chromosome 1"/>
</dbReference>
<organism evidence="3">
    <name type="scientific">Cryptosporidium hominis</name>
    <dbReference type="NCBI Taxonomy" id="237895"/>
    <lineage>
        <taxon>Eukaryota</taxon>
        <taxon>Sar</taxon>
        <taxon>Alveolata</taxon>
        <taxon>Apicomplexa</taxon>
        <taxon>Conoidasida</taxon>
        <taxon>Coccidia</taxon>
        <taxon>Eucoccidiorida</taxon>
        <taxon>Eimeriorina</taxon>
        <taxon>Cryptosporidiidae</taxon>
        <taxon>Cryptosporidium</taxon>
    </lineage>
</organism>
<reference evidence="4 5" key="1">
    <citation type="submission" date="2014-11" db="EMBL/GenBank/DDBJ databases">
        <title>Comparative genomic analysis of Cryptosporidium hominis reveals occurrence of genetic recombination in virulent subtypes.</title>
        <authorList>
            <person name="Guo Y."/>
            <person name="Tang K."/>
            <person name="Frace M."/>
            <person name="Li N."/>
            <person name="Roellig D.M."/>
            <person name="Sammons S."/>
            <person name="Knipe K."/>
            <person name="Rowe L."/>
            <person name="Feng Y."/>
            <person name="Xiao L."/>
        </authorList>
    </citation>
    <scope>NUCLEOTIDE SEQUENCE [LARGE SCALE GENOMIC DNA]</scope>
    <source>
        <strain evidence="4">30976</strain>
    </source>
</reference>
<dbReference type="InterPro" id="IPR050656">
    <property type="entry name" value="PINX1"/>
</dbReference>
<dbReference type="AlphaFoldDB" id="A0A0S4TBE4"/>
<evidence type="ECO:0000313" key="5">
    <source>
        <dbReference type="Proteomes" id="UP001429100"/>
    </source>
</evidence>
<evidence type="ECO:0000313" key="4">
    <source>
        <dbReference type="EMBL" id="PPS97186.1"/>
    </source>
</evidence>
<dbReference type="EMBL" id="JTAI01000044">
    <property type="protein sequence ID" value="PPS97186.1"/>
    <property type="molecule type" value="Genomic_DNA"/>
</dbReference>
<keyword evidence="5" id="KW-1185">Reference proteome</keyword>
<accession>A0A0S4TBE4</accession>
<dbReference type="OrthoDB" id="77405at2759"/>
<dbReference type="VEuPathDB" id="CryptoDB:GY17_00001190"/>
<proteinExistence type="predicted"/>
<reference evidence="4 5" key="3">
    <citation type="submission" date="2017-10" db="EMBL/GenBank/DDBJ databases">
        <title>Consistent, comparative and evidence-based genome annotation and re-annotation for the closely-related species, Cryptosporidium parvum, C. hominis and C. tyzzeri.</title>
        <authorList>
            <person name="Baptista R.P."/>
            <person name="Li Y."/>
            <person name="Sateriale A."/>
            <person name="Striepen B."/>
            <person name="Kissinger J.C."/>
        </authorList>
    </citation>
    <scope>NUCLEOTIDE SEQUENCE [LARGE SCALE GENOMIC DNA]</scope>
    <source>
        <strain evidence="4">30976</strain>
    </source>
</reference>
<name>A0A0S4TBE4_CRYHO</name>
<sequence length="149" mass="16859">MDDLYFGLPPPVSKRSNPDTETSSSSGVEAISAIKKSNTWNIFIDSSINRNIVCEMEGQDIRCGNKSGNLLDLEYDPISPNTYTIHQNKSESPPAENKISVEKTEIKFEIGQKLLEKMGWKQGEGLGKNNQGIKFPIKIYRKKDFIKRY</sequence>
<dbReference type="InterPro" id="IPR000467">
    <property type="entry name" value="G_patch_dom"/>
</dbReference>
<dbReference type="Proteomes" id="UP001429100">
    <property type="component" value="Unassembled WGS sequence"/>
</dbReference>
<gene>
    <name evidence="3" type="ORF">CHUDEA1_1850</name>
    <name evidence="4" type="ORF">GY17_00001190</name>
</gene>
<dbReference type="VEuPathDB" id="CryptoDB:CHUDEA1_1850"/>
<dbReference type="EMBL" id="LN877947">
    <property type="protein sequence ID" value="CUV04127.1"/>
    <property type="molecule type" value="Genomic_DNA"/>
</dbReference>
<feature type="domain" description="G-patch" evidence="2">
    <location>
        <begin position="107"/>
        <end position="149"/>
    </location>
</feature>
<dbReference type="SMART" id="SM00443">
    <property type="entry name" value="G_patch"/>
    <property type="match status" value="1"/>
</dbReference>
<dbReference type="PANTHER" id="PTHR23149">
    <property type="entry name" value="G PATCH DOMAIN CONTAINING PROTEIN"/>
    <property type="match status" value="1"/>
</dbReference>
<dbReference type="PROSITE" id="PS50174">
    <property type="entry name" value="G_PATCH"/>
    <property type="match status" value="1"/>
</dbReference>
<dbReference type="Pfam" id="PF01585">
    <property type="entry name" value="G-patch"/>
    <property type="match status" value="1"/>
</dbReference>
<evidence type="ECO:0000259" key="2">
    <source>
        <dbReference type="PROSITE" id="PS50174"/>
    </source>
</evidence>
<feature type="region of interest" description="Disordered" evidence="1">
    <location>
        <begin position="1"/>
        <end position="26"/>
    </location>
</feature>
<evidence type="ECO:0000256" key="1">
    <source>
        <dbReference type="SAM" id="MobiDB-lite"/>
    </source>
</evidence>
<evidence type="ECO:0000313" key="3">
    <source>
        <dbReference type="EMBL" id="CUV04127.1"/>
    </source>
</evidence>